<evidence type="ECO:0008006" key="3">
    <source>
        <dbReference type="Google" id="ProtNLM"/>
    </source>
</evidence>
<dbReference type="AlphaFoldDB" id="A0AAC9EZ55"/>
<evidence type="ECO:0000313" key="2">
    <source>
        <dbReference type="Proteomes" id="UP000063930"/>
    </source>
</evidence>
<organism evidence="1 2">
    <name type="scientific">Lactobacillus helveticus</name>
    <name type="common">Lactobacillus suntoryeus</name>
    <dbReference type="NCBI Taxonomy" id="1587"/>
    <lineage>
        <taxon>Bacteria</taxon>
        <taxon>Bacillati</taxon>
        <taxon>Bacillota</taxon>
        <taxon>Bacilli</taxon>
        <taxon>Lactobacillales</taxon>
        <taxon>Lactobacillaceae</taxon>
        <taxon>Lactobacillus</taxon>
    </lineage>
</organism>
<proteinExistence type="predicted"/>
<reference evidence="1 2" key="1">
    <citation type="submission" date="2015-08" db="EMBL/GenBank/DDBJ databases">
        <title>Complete genome sequence of Lactobacillus helveticus CAUH18, a probiotic strain originated from koumiss.</title>
        <authorList>
            <person name="Yang Y."/>
            <person name="Hao Y."/>
        </authorList>
    </citation>
    <scope>NUCLEOTIDE SEQUENCE [LARGE SCALE GENOMIC DNA]</scope>
    <source>
        <strain evidence="1 2">CAUH18</strain>
    </source>
</reference>
<sequence>MNRKNYRANLFSVSGYLIYFWSNENNEPIHVHVSKGRPTKHATIFWLTSDHGCILATNGSKISNHDINKLSDVISAQYEYICEKWKLYFDTEKIKFYL</sequence>
<dbReference type="Proteomes" id="UP000063930">
    <property type="component" value="Chromosome"/>
</dbReference>
<dbReference type="InterPro" id="IPR025427">
    <property type="entry name" value="DUF4160"/>
</dbReference>
<gene>
    <name evidence="1" type="ORF">ALV80_03850</name>
</gene>
<protein>
    <recommendedName>
        <fullName evidence="3">DUF4160 domain-containing protein</fullName>
    </recommendedName>
</protein>
<evidence type="ECO:0000313" key="1">
    <source>
        <dbReference type="EMBL" id="ALI52305.1"/>
    </source>
</evidence>
<dbReference type="EMBL" id="CP012381">
    <property type="protein sequence ID" value="ALI52305.1"/>
    <property type="molecule type" value="Genomic_DNA"/>
</dbReference>
<name>A0AAC9EZ55_LACHE</name>
<accession>A0AAC9EZ55</accession>
<dbReference type="Pfam" id="PF13711">
    <property type="entry name" value="DUF4160"/>
    <property type="match status" value="1"/>
</dbReference>